<dbReference type="Pfam" id="PF00106">
    <property type="entry name" value="adh_short"/>
    <property type="match status" value="1"/>
</dbReference>
<dbReference type="GO" id="GO:0016616">
    <property type="term" value="F:oxidoreductase activity, acting on the CH-OH group of donors, NAD or NADP as acceptor"/>
    <property type="evidence" value="ECO:0007669"/>
    <property type="project" value="TreeGrafter"/>
</dbReference>
<dbReference type="RefSeq" id="XP_018074503.1">
    <property type="nucleotide sequence ID" value="XM_018218277.1"/>
</dbReference>
<reference evidence="5 6" key="1">
    <citation type="submission" date="2015-10" db="EMBL/GenBank/DDBJ databases">
        <title>Full genome of DAOMC 229536 Phialocephala scopiformis, a fungal endophyte of spruce producing the potent anti-insectan compound rugulosin.</title>
        <authorList>
            <consortium name="DOE Joint Genome Institute"/>
            <person name="Walker A.K."/>
            <person name="Frasz S.L."/>
            <person name="Seifert K.A."/>
            <person name="Miller J.D."/>
            <person name="Mondo S.J."/>
            <person name="Labutti K."/>
            <person name="Lipzen A."/>
            <person name="Dockter R."/>
            <person name="Kennedy M."/>
            <person name="Grigoriev I.V."/>
            <person name="Spatafora J.W."/>
        </authorList>
    </citation>
    <scope>NUCLEOTIDE SEQUENCE [LARGE SCALE GENOMIC DNA]</scope>
    <source>
        <strain evidence="5 6">CBS 120377</strain>
    </source>
</reference>
<name>A0A194XJ14_MOLSC</name>
<keyword evidence="3" id="KW-0560">Oxidoreductase</keyword>
<dbReference type="Proteomes" id="UP000070700">
    <property type="component" value="Unassembled WGS sequence"/>
</dbReference>
<dbReference type="InterPro" id="IPR002347">
    <property type="entry name" value="SDR_fam"/>
</dbReference>
<proteinExistence type="inferred from homology"/>
<evidence type="ECO:0000313" key="5">
    <source>
        <dbReference type="EMBL" id="KUJ20148.1"/>
    </source>
</evidence>
<dbReference type="InterPro" id="IPR036291">
    <property type="entry name" value="NAD(P)-bd_dom_sf"/>
</dbReference>
<dbReference type="GO" id="GO:0005737">
    <property type="term" value="C:cytoplasm"/>
    <property type="evidence" value="ECO:0007669"/>
    <property type="project" value="TreeGrafter"/>
</dbReference>
<dbReference type="OrthoDB" id="5296at2759"/>
<dbReference type="EMBL" id="KQ947410">
    <property type="protein sequence ID" value="KUJ20148.1"/>
    <property type="molecule type" value="Genomic_DNA"/>
</dbReference>
<gene>
    <name evidence="5" type="ORF">LY89DRAFT_716585</name>
</gene>
<protein>
    <submittedName>
        <fullName evidence="5">NAD(P)-binding protein</fullName>
    </submittedName>
</protein>
<dbReference type="InParanoid" id="A0A194XJ14"/>
<sequence>MALQVNGKTALVTGGGSGICLEFTKLLLEKGCNVLIADLKLTPDAEAIVSSTGKEGEGDKKKARALFKQTDVADWTQLQAAFDECMSQFGNLDIVCPGAGIFEPPWSNFWHLQNTVDTIDTNSYKTLELNLTHPIRVTQLALDYFKHQNHGHGVVILVSSVAAQSIAFPVPLYGASKAGISSFTRSLGLLEPKLNIRVSAVAPGLVKTPLWTEDKLKWFEEAAGDEWVTTEEVASAMLDMVEKEEYVGGTVLEVGKGARRKVENVNDPGPDREKEGYRASGVVQAVGRVFGSIESEFGK</sequence>
<dbReference type="PROSITE" id="PS00061">
    <property type="entry name" value="ADH_SHORT"/>
    <property type="match status" value="1"/>
</dbReference>
<evidence type="ECO:0000256" key="1">
    <source>
        <dbReference type="ARBA" id="ARBA00006484"/>
    </source>
</evidence>
<dbReference type="AlphaFoldDB" id="A0A194XJ14"/>
<evidence type="ECO:0000313" key="6">
    <source>
        <dbReference type="Proteomes" id="UP000070700"/>
    </source>
</evidence>
<evidence type="ECO:0000256" key="3">
    <source>
        <dbReference type="ARBA" id="ARBA00023002"/>
    </source>
</evidence>
<accession>A0A194XJ14</accession>
<dbReference type="Gene3D" id="3.40.50.720">
    <property type="entry name" value="NAD(P)-binding Rossmann-like Domain"/>
    <property type="match status" value="1"/>
</dbReference>
<dbReference type="GeneID" id="28828003"/>
<dbReference type="PRINTS" id="PR00081">
    <property type="entry name" value="GDHRDH"/>
</dbReference>
<dbReference type="InterPro" id="IPR020904">
    <property type="entry name" value="Sc_DH/Rdtase_CS"/>
</dbReference>
<comment type="similarity">
    <text evidence="1 4">Belongs to the short-chain dehydrogenases/reductases (SDR) family.</text>
</comment>
<dbReference type="PRINTS" id="PR00080">
    <property type="entry name" value="SDRFAMILY"/>
</dbReference>
<dbReference type="PANTHER" id="PTHR44229">
    <property type="entry name" value="15-HYDROXYPROSTAGLANDIN DEHYDROGENASE [NAD(+)]"/>
    <property type="match status" value="1"/>
</dbReference>
<organism evidence="5 6">
    <name type="scientific">Mollisia scopiformis</name>
    <name type="common">Conifer needle endophyte fungus</name>
    <name type="synonym">Phialocephala scopiformis</name>
    <dbReference type="NCBI Taxonomy" id="149040"/>
    <lineage>
        <taxon>Eukaryota</taxon>
        <taxon>Fungi</taxon>
        <taxon>Dikarya</taxon>
        <taxon>Ascomycota</taxon>
        <taxon>Pezizomycotina</taxon>
        <taxon>Leotiomycetes</taxon>
        <taxon>Helotiales</taxon>
        <taxon>Mollisiaceae</taxon>
        <taxon>Mollisia</taxon>
    </lineage>
</organism>
<keyword evidence="6" id="KW-1185">Reference proteome</keyword>
<evidence type="ECO:0000256" key="4">
    <source>
        <dbReference type="RuleBase" id="RU000363"/>
    </source>
</evidence>
<dbReference type="PANTHER" id="PTHR44229:SF4">
    <property type="entry name" value="15-HYDROXYPROSTAGLANDIN DEHYDROGENASE [NAD(+)]"/>
    <property type="match status" value="1"/>
</dbReference>
<keyword evidence="2" id="KW-0521">NADP</keyword>
<dbReference type="KEGG" id="psco:LY89DRAFT_716585"/>
<dbReference type="SUPFAM" id="SSF51735">
    <property type="entry name" value="NAD(P)-binding Rossmann-fold domains"/>
    <property type="match status" value="1"/>
</dbReference>
<evidence type="ECO:0000256" key="2">
    <source>
        <dbReference type="ARBA" id="ARBA00022857"/>
    </source>
</evidence>